<feature type="transmembrane region" description="Helical" evidence="7">
    <location>
        <begin position="169"/>
        <end position="190"/>
    </location>
</feature>
<feature type="transmembrane region" description="Helical" evidence="7">
    <location>
        <begin position="50"/>
        <end position="70"/>
    </location>
</feature>
<organism evidence="8 9">
    <name type="scientific">Skermanella cutis</name>
    <dbReference type="NCBI Taxonomy" id="2775420"/>
    <lineage>
        <taxon>Bacteria</taxon>
        <taxon>Pseudomonadati</taxon>
        <taxon>Pseudomonadota</taxon>
        <taxon>Alphaproteobacteria</taxon>
        <taxon>Rhodospirillales</taxon>
        <taxon>Azospirillaceae</taxon>
        <taxon>Skermanella</taxon>
    </lineage>
</organism>
<feature type="transmembrane region" description="Helical" evidence="7">
    <location>
        <begin position="272"/>
        <end position="289"/>
    </location>
</feature>
<feature type="transmembrane region" description="Helical" evidence="7">
    <location>
        <begin position="295"/>
        <end position="314"/>
    </location>
</feature>
<evidence type="ECO:0000256" key="2">
    <source>
        <dbReference type="ARBA" id="ARBA00007977"/>
    </source>
</evidence>
<evidence type="ECO:0000256" key="1">
    <source>
        <dbReference type="ARBA" id="ARBA00004651"/>
    </source>
</evidence>
<protein>
    <submittedName>
        <fullName evidence="8">YeiH family putative sulfate export transporter</fullName>
    </submittedName>
</protein>
<evidence type="ECO:0000256" key="6">
    <source>
        <dbReference type="ARBA" id="ARBA00023136"/>
    </source>
</evidence>
<keyword evidence="4 7" id="KW-0812">Transmembrane</keyword>
<keyword evidence="3" id="KW-1003">Cell membrane</keyword>
<evidence type="ECO:0000256" key="7">
    <source>
        <dbReference type="SAM" id="Phobius"/>
    </source>
</evidence>
<comment type="subcellular location">
    <subcellularLocation>
        <location evidence="1">Cell membrane</location>
        <topology evidence="1">Multi-pass membrane protein</topology>
    </subcellularLocation>
</comment>
<proteinExistence type="inferred from homology"/>
<feature type="transmembrane region" description="Helical" evidence="7">
    <location>
        <begin position="26"/>
        <end position="44"/>
    </location>
</feature>
<evidence type="ECO:0000313" key="8">
    <source>
        <dbReference type="EMBL" id="QQP91818.1"/>
    </source>
</evidence>
<keyword evidence="6 7" id="KW-0472">Membrane</keyword>
<reference evidence="8" key="1">
    <citation type="submission" date="2021-02" db="EMBL/GenBank/DDBJ databases">
        <title>Skermanella TT6 skin isolate.</title>
        <authorList>
            <person name="Lee K."/>
            <person name="Ganzorig M."/>
        </authorList>
    </citation>
    <scope>NUCLEOTIDE SEQUENCE</scope>
    <source>
        <strain evidence="8">TT6</strain>
    </source>
</reference>
<evidence type="ECO:0000313" key="9">
    <source>
        <dbReference type="Proteomes" id="UP000595197"/>
    </source>
</evidence>
<name>A0ABX7BEX3_9PROT</name>
<evidence type="ECO:0000256" key="4">
    <source>
        <dbReference type="ARBA" id="ARBA00022692"/>
    </source>
</evidence>
<gene>
    <name evidence="8" type="ORF">IGS68_11690</name>
</gene>
<accession>A0ABX7BEX3</accession>
<feature type="transmembrane region" description="Helical" evidence="7">
    <location>
        <begin position="82"/>
        <end position="101"/>
    </location>
</feature>
<dbReference type="EMBL" id="CP067420">
    <property type="protein sequence ID" value="QQP91818.1"/>
    <property type="molecule type" value="Genomic_DNA"/>
</dbReference>
<feature type="transmembrane region" description="Helical" evidence="7">
    <location>
        <begin position="139"/>
        <end position="157"/>
    </location>
</feature>
<dbReference type="Proteomes" id="UP000595197">
    <property type="component" value="Chromosome"/>
</dbReference>
<dbReference type="Pfam" id="PF03601">
    <property type="entry name" value="Cons_hypoth698"/>
    <property type="match status" value="1"/>
</dbReference>
<feature type="transmembrane region" description="Helical" evidence="7">
    <location>
        <begin position="326"/>
        <end position="347"/>
    </location>
</feature>
<keyword evidence="5 7" id="KW-1133">Transmembrane helix</keyword>
<dbReference type="PANTHER" id="PTHR30106">
    <property type="entry name" value="INNER MEMBRANE PROTEIN YEIH-RELATED"/>
    <property type="match status" value="1"/>
</dbReference>
<comment type="similarity">
    <text evidence="2">Belongs to the UPF0324 family.</text>
</comment>
<evidence type="ECO:0000256" key="3">
    <source>
        <dbReference type="ARBA" id="ARBA00022475"/>
    </source>
</evidence>
<feature type="transmembrane region" description="Helical" evidence="7">
    <location>
        <begin position="107"/>
        <end position="127"/>
    </location>
</feature>
<dbReference type="PANTHER" id="PTHR30106:SF2">
    <property type="entry name" value="UPF0324 INNER MEMBRANE PROTEIN YEIH"/>
    <property type="match status" value="1"/>
</dbReference>
<sequence length="351" mass="35080">MSAATPATTDSTVGAGIRSLRGRDPGVWPGLLLASAVALAALALGRVPGLTGFSPLILAIVIGIVFRAVAGMPAPARPGVVLSMRGLLRLAIVLLGLQLTAGQVAEVGVAGIAVIVATVVCTFGFTVRLGRFLGVDRGLTELIAAGTSICGASAVVAANTATGARDEDVAYAVACVTVFGSVAMIVYPLLAGPAGLDPHAYGIWAGASIHEVAQVVAAAFQGGSEAGEIGSVAKLSRVMMLAPVVVALGLLASMRARRGGEARGQGRAPAPWFVLGFIGMVCINSVVAIPAEAKAVIAAATTFLLSLALAGMGLETDLARLRARGLRPLVLGGAASLFIAGFSLGLIKAFL</sequence>
<dbReference type="InterPro" id="IPR018383">
    <property type="entry name" value="UPF0324_pro"/>
</dbReference>
<evidence type="ECO:0000256" key="5">
    <source>
        <dbReference type="ARBA" id="ARBA00022989"/>
    </source>
</evidence>
<feature type="transmembrane region" description="Helical" evidence="7">
    <location>
        <begin position="235"/>
        <end position="252"/>
    </location>
</feature>
<keyword evidence="9" id="KW-1185">Reference proteome</keyword>